<comment type="caution">
    <text evidence="2">The sequence shown here is derived from an EMBL/GenBank/DDBJ whole genome shotgun (WGS) entry which is preliminary data.</text>
</comment>
<dbReference type="EMBL" id="PYSV01000022">
    <property type="protein sequence ID" value="PTA66664.1"/>
    <property type="molecule type" value="Genomic_DNA"/>
</dbReference>
<dbReference type="RefSeq" id="WP_107139266.1">
    <property type="nucleotide sequence ID" value="NZ_PYSV01000022.1"/>
</dbReference>
<name>A0A2T3W4E4_9DEIO</name>
<dbReference type="AlphaFoldDB" id="A0A2T3W4E4"/>
<feature type="transmembrane region" description="Helical" evidence="1">
    <location>
        <begin position="12"/>
        <end position="36"/>
    </location>
</feature>
<gene>
    <name evidence="2" type="ORF">C8263_16670</name>
</gene>
<keyword evidence="1" id="KW-1133">Transmembrane helix</keyword>
<dbReference type="Proteomes" id="UP000240317">
    <property type="component" value="Unassembled WGS sequence"/>
</dbReference>
<keyword evidence="1" id="KW-0472">Membrane</keyword>
<organism evidence="2 3">
    <name type="scientific">Deinococcus arcticus</name>
    <dbReference type="NCBI Taxonomy" id="2136176"/>
    <lineage>
        <taxon>Bacteria</taxon>
        <taxon>Thermotogati</taxon>
        <taxon>Deinococcota</taxon>
        <taxon>Deinococci</taxon>
        <taxon>Deinococcales</taxon>
        <taxon>Deinococcaceae</taxon>
        <taxon>Deinococcus</taxon>
    </lineage>
</organism>
<feature type="transmembrane region" description="Helical" evidence="1">
    <location>
        <begin position="131"/>
        <end position="152"/>
    </location>
</feature>
<accession>A0A2T3W4E4</accession>
<keyword evidence="1" id="KW-0812">Transmembrane</keyword>
<evidence type="ECO:0000313" key="3">
    <source>
        <dbReference type="Proteomes" id="UP000240317"/>
    </source>
</evidence>
<evidence type="ECO:0000256" key="1">
    <source>
        <dbReference type="SAM" id="Phobius"/>
    </source>
</evidence>
<protein>
    <submittedName>
        <fullName evidence="2">Uncharacterized protein</fullName>
    </submittedName>
</protein>
<sequence length="160" mass="17432">MAFLQLIHGYQFPSSLALLFPTPYALATLVLFVWSLGPALKNRVGTSFLVWLRITWALTLIPGVTGLLLALSGLKVPSATPLSGGATKYGYPADPSRDWEHWMYAGFCLLTLYVIEVLVKGRMVEHRVGLKLLPVATLFLYGCAYMVGRVAVFPGSTPGT</sequence>
<reference evidence="2 3" key="1">
    <citation type="submission" date="2018-03" db="EMBL/GenBank/DDBJ databases">
        <title>Draft genome of Deinococcus sp. OD32.</title>
        <authorList>
            <person name="Wang X.-P."/>
            <person name="Du Z.-J."/>
        </authorList>
    </citation>
    <scope>NUCLEOTIDE SEQUENCE [LARGE SCALE GENOMIC DNA]</scope>
    <source>
        <strain evidence="2 3">OD32</strain>
    </source>
</reference>
<keyword evidence="3" id="KW-1185">Reference proteome</keyword>
<feature type="transmembrane region" description="Helical" evidence="1">
    <location>
        <begin position="101"/>
        <end position="119"/>
    </location>
</feature>
<dbReference type="OrthoDB" id="65248at2"/>
<feature type="transmembrane region" description="Helical" evidence="1">
    <location>
        <begin position="48"/>
        <end position="71"/>
    </location>
</feature>
<evidence type="ECO:0000313" key="2">
    <source>
        <dbReference type="EMBL" id="PTA66664.1"/>
    </source>
</evidence>
<proteinExistence type="predicted"/>